<dbReference type="EMBL" id="AZGY01000012">
    <property type="protein sequence ID" value="KZZ93846.1"/>
    <property type="molecule type" value="Genomic_DNA"/>
</dbReference>
<dbReference type="Proteomes" id="UP000078544">
    <property type="component" value="Unassembled WGS sequence"/>
</dbReference>
<sequence>MEPAVLQTCKQIYLEAVPTIYSRNVFRFNHPDLMLRLMTQIGHTNMKLIRSLNIHVPPRADKGSWLYLLRVLPEATTGLRSVVVRWWGEGLDNPWEGSLGKDIAFAQAVAGLSKLGVERLRIEGYYAKPWPAYFRDKFGAQVVEAEDGRPHTPKEDDDDWQRKLNEDNLEDFRNYQDGTDLLNPWEEEVGDSELT</sequence>
<dbReference type="OrthoDB" id="2951834at2759"/>
<organism evidence="3 4">
    <name type="scientific">Moelleriella libera RCEF 2490</name>
    <dbReference type="NCBI Taxonomy" id="1081109"/>
    <lineage>
        <taxon>Eukaryota</taxon>
        <taxon>Fungi</taxon>
        <taxon>Dikarya</taxon>
        <taxon>Ascomycota</taxon>
        <taxon>Pezizomycotina</taxon>
        <taxon>Sordariomycetes</taxon>
        <taxon>Hypocreomycetidae</taxon>
        <taxon>Hypocreales</taxon>
        <taxon>Clavicipitaceae</taxon>
        <taxon>Moelleriella</taxon>
    </lineage>
</organism>
<evidence type="ECO:0000313" key="3">
    <source>
        <dbReference type="EMBL" id="KZZ93846.1"/>
    </source>
</evidence>
<name>A0A168AEX7_9HYPO</name>
<dbReference type="Pfam" id="PF24864">
    <property type="entry name" value="DUF7730"/>
    <property type="match status" value="1"/>
</dbReference>
<dbReference type="AlphaFoldDB" id="A0A168AEX7"/>
<gene>
    <name evidence="3" type="ORF">AAL_05562</name>
</gene>
<keyword evidence="4" id="KW-1185">Reference proteome</keyword>
<protein>
    <recommendedName>
        <fullName evidence="2">DUF7730 domain-containing protein</fullName>
    </recommendedName>
</protein>
<feature type="compositionally biased region" description="Acidic residues" evidence="1">
    <location>
        <begin position="185"/>
        <end position="195"/>
    </location>
</feature>
<feature type="domain" description="DUF7730" evidence="2">
    <location>
        <begin position="4"/>
        <end position="56"/>
    </location>
</feature>
<accession>A0A168AEX7</accession>
<dbReference type="PANTHER" id="PTHR38790">
    <property type="entry name" value="2EXR DOMAIN-CONTAINING PROTEIN-RELATED"/>
    <property type="match status" value="1"/>
</dbReference>
<reference evidence="3 4" key="1">
    <citation type="journal article" date="2016" name="Genome Biol. Evol.">
        <title>Divergent and convergent evolution of fungal pathogenicity.</title>
        <authorList>
            <person name="Shang Y."/>
            <person name="Xiao G."/>
            <person name="Zheng P."/>
            <person name="Cen K."/>
            <person name="Zhan S."/>
            <person name="Wang C."/>
        </authorList>
    </citation>
    <scope>NUCLEOTIDE SEQUENCE [LARGE SCALE GENOMIC DNA]</scope>
    <source>
        <strain evidence="3 4">RCEF 2490</strain>
    </source>
</reference>
<dbReference type="InterPro" id="IPR056632">
    <property type="entry name" value="DUF7730"/>
</dbReference>
<evidence type="ECO:0000259" key="2">
    <source>
        <dbReference type="Pfam" id="PF24864"/>
    </source>
</evidence>
<feature type="region of interest" description="Disordered" evidence="1">
    <location>
        <begin position="174"/>
        <end position="195"/>
    </location>
</feature>
<comment type="caution">
    <text evidence="3">The sequence shown here is derived from an EMBL/GenBank/DDBJ whole genome shotgun (WGS) entry which is preliminary data.</text>
</comment>
<evidence type="ECO:0000313" key="4">
    <source>
        <dbReference type="Proteomes" id="UP000078544"/>
    </source>
</evidence>
<proteinExistence type="predicted"/>
<dbReference type="PANTHER" id="PTHR38790:SF9">
    <property type="entry name" value="F-BOX DOMAIN-CONTAINING PROTEIN"/>
    <property type="match status" value="1"/>
</dbReference>
<evidence type="ECO:0000256" key="1">
    <source>
        <dbReference type="SAM" id="MobiDB-lite"/>
    </source>
</evidence>